<keyword evidence="2 5" id="KW-0812">Transmembrane</keyword>
<keyword evidence="3 6" id="KW-1133">Transmembrane helix</keyword>
<dbReference type="Proteomes" id="UP000256970">
    <property type="component" value="Unassembled WGS sequence"/>
</dbReference>
<evidence type="ECO:0000256" key="1">
    <source>
        <dbReference type="ARBA" id="ARBA00004141"/>
    </source>
</evidence>
<dbReference type="SMART" id="SM00724">
    <property type="entry name" value="TLC"/>
    <property type="match status" value="1"/>
</dbReference>
<evidence type="ECO:0000256" key="3">
    <source>
        <dbReference type="ARBA" id="ARBA00022989"/>
    </source>
</evidence>
<sequence>MVAAEQAWSSRVAAALLDNHGVPGDWVTGSRMLDVVLLPVIFAIAFPVLRLLLKKYIYQPSGEAVFLQLQKKRDKAWTQQQLEKKLQKWNESCWKMTVYTIFSSVAFLVTYQEPYFLSPIRFWDGATAFPLNSHVPFKIALFYLIEIGFYIQAVPFLFFVEVRRKDWMESFAHHIVTLGLMYYSWYANFTRPGVMVMLLHDISDIFLEAAKLARYAEKEAAALYLFVVFAISWVILRVILFPVAIIVRTLIDPIVLIAIPYNINPQPHYSAFGTMFSLLFFLHLYWTYLIFKVIWKQLKTGSTDDVREEDSDDE</sequence>
<proteinExistence type="predicted"/>
<feature type="transmembrane region" description="Helical" evidence="6">
    <location>
        <begin position="35"/>
        <end position="53"/>
    </location>
</feature>
<dbReference type="AlphaFoldDB" id="A0A383W2S2"/>
<feature type="transmembrane region" description="Helical" evidence="6">
    <location>
        <begin position="139"/>
        <end position="159"/>
    </location>
</feature>
<dbReference type="EMBL" id="FNXT01001090">
    <property type="protein sequence ID" value="SZX71947.1"/>
    <property type="molecule type" value="Genomic_DNA"/>
</dbReference>
<dbReference type="PANTHER" id="PTHR12560">
    <property type="entry name" value="LONGEVITY ASSURANCE FACTOR 1 LAG1"/>
    <property type="match status" value="1"/>
</dbReference>
<evidence type="ECO:0000256" key="4">
    <source>
        <dbReference type="ARBA" id="ARBA00023136"/>
    </source>
</evidence>
<dbReference type="InterPro" id="IPR006634">
    <property type="entry name" value="TLC-dom"/>
</dbReference>
<dbReference type="STRING" id="3088.A0A383W2S2"/>
<evidence type="ECO:0000256" key="5">
    <source>
        <dbReference type="PROSITE-ProRule" id="PRU00205"/>
    </source>
</evidence>
<comment type="subcellular location">
    <subcellularLocation>
        <location evidence="1">Membrane</location>
        <topology evidence="1">Multi-pass membrane protein</topology>
    </subcellularLocation>
</comment>
<feature type="transmembrane region" description="Helical" evidence="6">
    <location>
        <begin position="221"/>
        <end position="240"/>
    </location>
</feature>
<organism evidence="8 9">
    <name type="scientific">Tetradesmus obliquus</name>
    <name type="common">Green alga</name>
    <name type="synonym">Acutodesmus obliquus</name>
    <dbReference type="NCBI Taxonomy" id="3088"/>
    <lineage>
        <taxon>Eukaryota</taxon>
        <taxon>Viridiplantae</taxon>
        <taxon>Chlorophyta</taxon>
        <taxon>core chlorophytes</taxon>
        <taxon>Chlorophyceae</taxon>
        <taxon>CS clade</taxon>
        <taxon>Sphaeropleales</taxon>
        <taxon>Scenedesmaceae</taxon>
        <taxon>Tetradesmus</taxon>
    </lineage>
</organism>
<dbReference type="GO" id="GO:0050291">
    <property type="term" value="F:sphingosine N-acyltransferase activity"/>
    <property type="evidence" value="ECO:0007669"/>
    <property type="project" value="InterPro"/>
</dbReference>
<evidence type="ECO:0000313" key="8">
    <source>
        <dbReference type="EMBL" id="SZX71947.1"/>
    </source>
</evidence>
<accession>A0A383W2S2</accession>
<feature type="transmembrane region" description="Helical" evidence="6">
    <location>
        <begin position="269"/>
        <end position="291"/>
    </location>
</feature>
<keyword evidence="4 5" id="KW-0472">Membrane</keyword>
<dbReference type="GO" id="GO:0005789">
    <property type="term" value="C:endoplasmic reticulum membrane"/>
    <property type="evidence" value="ECO:0007669"/>
    <property type="project" value="UniProtKB-SubCell"/>
</dbReference>
<reference evidence="8 9" key="1">
    <citation type="submission" date="2016-10" db="EMBL/GenBank/DDBJ databases">
        <authorList>
            <person name="Cai Z."/>
        </authorList>
    </citation>
    <scope>NUCLEOTIDE SEQUENCE [LARGE SCALE GENOMIC DNA]</scope>
</reference>
<dbReference type="InterPro" id="IPR016439">
    <property type="entry name" value="Lag1/Lac1-like"/>
</dbReference>
<name>A0A383W2S2_TETOB</name>
<gene>
    <name evidence="8" type="ORF">BQ4739_LOCUS12050</name>
</gene>
<keyword evidence="9" id="KW-1185">Reference proteome</keyword>
<dbReference type="PANTHER" id="PTHR12560:SF0">
    <property type="entry name" value="LD18904P"/>
    <property type="match status" value="1"/>
</dbReference>
<feature type="domain" description="TLC" evidence="7">
    <location>
        <begin position="84"/>
        <end position="299"/>
    </location>
</feature>
<dbReference type="Pfam" id="PF03798">
    <property type="entry name" value="TRAM_LAG1_CLN8"/>
    <property type="match status" value="1"/>
</dbReference>
<dbReference type="GO" id="GO:0046513">
    <property type="term" value="P:ceramide biosynthetic process"/>
    <property type="evidence" value="ECO:0007669"/>
    <property type="project" value="InterPro"/>
</dbReference>
<feature type="transmembrane region" description="Helical" evidence="6">
    <location>
        <begin position="93"/>
        <end position="111"/>
    </location>
</feature>
<protein>
    <recommendedName>
        <fullName evidence="7">TLC domain-containing protein</fullName>
    </recommendedName>
</protein>
<dbReference type="PROSITE" id="PS50922">
    <property type="entry name" value="TLC"/>
    <property type="match status" value="1"/>
</dbReference>
<evidence type="ECO:0000313" key="9">
    <source>
        <dbReference type="Proteomes" id="UP000256970"/>
    </source>
</evidence>
<evidence type="ECO:0000256" key="6">
    <source>
        <dbReference type="SAM" id="Phobius"/>
    </source>
</evidence>
<evidence type="ECO:0000256" key="2">
    <source>
        <dbReference type="ARBA" id="ARBA00022692"/>
    </source>
</evidence>
<evidence type="ECO:0000259" key="7">
    <source>
        <dbReference type="PROSITE" id="PS50922"/>
    </source>
</evidence>